<dbReference type="Gene3D" id="2.130.10.10">
    <property type="entry name" value="YVTN repeat-like/Quinoprotein amine dehydrogenase"/>
    <property type="match status" value="1"/>
</dbReference>
<dbReference type="InterPro" id="IPR036322">
    <property type="entry name" value="WD40_repeat_dom_sf"/>
</dbReference>
<evidence type="ECO:0000256" key="1">
    <source>
        <dbReference type="SAM" id="MobiDB-lite"/>
    </source>
</evidence>
<name>A0ABM3G1A3_NEOLC</name>
<dbReference type="GeneID" id="107227987"/>
<dbReference type="Pfam" id="PF00400">
    <property type="entry name" value="WD40"/>
    <property type="match status" value="1"/>
</dbReference>
<protein>
    <submittedName>
        <fullName evidence="3">WD repeat-containing protein 74 isoform X1</fullName>
    </submittedName>
</protein>
<dbReference type="RefSeq" id="XP_046594049.1">
    <property type="nucleotide sequence ID" value="XM_046738093.1"/>
</dbReference>
<proteinExistence type="predicted"/>
<gene>
    <name evidence="3" type="primary">LOC107227987</name>
</gene>
<dbReference type="Proteomes" id="UP000829291">
    <property type="component" value="Chromosome 4"/>
</dbReference>
<dbReference type="InterPro" id="IPR037379">
    <property type="entry name" value="WDR74/Nsa1"/>
</dbReference>
<sequence length="436" mass="48892">MSYREDLNVFVGGTTGAFKGLKVNERTCIAKNIQSLIAITDDQEITTMAWGDQEEKEILIGSGSKGIPSVKIYDTEYSAFTSSFNCDGGKGKIKGISRFNEAHDFIFSAVITAVETGHVKLWRYNESEQISINAGENLQRMRHSIVNKNIIATGGRENALKLFDLEKQEKVFVEKNVPPDICQLRMPVWVSDLIFLPNTSSVVTASKYGHVRLYDPRSTQRRPLINLEIKDEALTTIAAAHKEKHVVVGSGKGRMNLIDLRNPGKILNTYKGFTGGVTDLACSQLHPLITSVSLDRHLRIHHLETKQLLKEVYLVFSLNAVLLRSNFSLEANSPLLEDNVENTRPISCSTDRSTVTSTATENCVGLHSDYDVEYDEMFNQMPVIDNASDANVTQNKRHYPYKEEATVIDDTLEYDSGGNNKKSRAMKKNRRRSKVR</sequence>
<organism evidence="2 3">
    <name type="scientific">Neodiprion lecontei</name>
    <name type="common">Redheaded pine sawfly</name>
    <dbReference type="NCBI Taxonomy" id="441921"/>
    <lineage>
        <taxon>Eukaryota</taxon>
        <taxon>Metazoa</taxon>
        <taxon>Ecdysozoa</taxon>
        <taxon>Arthropoda</taxon>
        <taxon>Hexapoda</taxon>
        <taxon>Insecta</taxon>
        <taxon>Pterygota</taxon>
        <taxon>Neoptera</taxon>
        <taxon>Endopterygota</taxon>
        <taxon>Hymenoptera</taxon>
        <taxon>Tenthredinoidea</taxon>
        <taxon>Diprionidae</taxon>
        <taxon>Diprioninae</taxon>
        <taxon>Neodiprion</taxon>
    </lineage>
</organism>
<keyword evidence="2" id="KW-1185">Reference proteome</keyword>
<feature type="compositionally biased region" description="Basic residues" evidence="1">
    <location>
        <begin position="421"/>
        <end position="436"/>
    </location>
</feature>
<evidence type="ECO:0000313" key="3">
    <source>
        <dbReference type="RefSeq" id="XP_046594049.1"/>
    </source>
</evidence>
<dbReference type="PANTHER" id="PTHR16038:SF4">
    <property type="entry name" value="WD REPEAT-CONTAINING PROTEIN 74"/>
    <property type="match status" value="1"/>
</dbReference>
<dbReference type="SMART" id="SM00320">
    <property type="entry name" value="WD40"/>
    <property type="match status" value="4"/>
</dbReference>
<dbReference type="InterPro" id="IPR001680">
    <property type="entry name" value="WD40_rpt"/>
</dbReference>
<dbReference type="InterPro" id="IPR015943">
    <property type="entry name" value="WD40/YVTN_repeat-like_dom_sf"/>
</dbReference>
<evidence type="ECO:0000313" key="2">
    <source>
        <dbReference type="Proteomes" id="UP000829291"/>
    </source>
</evidence>
<accession>A0ABM3G1A3</accession>
<feature type="region of interest" description="Disordered" evidence="1">
    <location>
        <begin position="412"/>
        <end position="436"/>
    </location>
</feature>
<reference evidence="3" key="1">
    <citation type="submission" date="2025-08" db="UniProtKB">
        <authorList>
            <consortium name="RefSeq"/>
        </authorList>
    </citation>
    <scope>IDENTIFICATION</scope>
    <source>
        <tissue evidence="3">Thorax and Abdomen</tissue>
    </source>
</reference>
<dbReference type="SUPFAM" id="SSF50978">
    <property type="entry name" value="WD40 repeat-like"/>
    <property type="match status" value="1"/>
</dbReference>
<dbReference type="PANTHER" id="PTHR16038">
    <property type="entry name" value="NOP SEVEN ASSOCIATED PROTEIN 1"/>
    <property type="match status" value="1"/>
</dbReference>